<accession>A0A1Y6BRM1</accession>
<evidence type="ECO:0000313" key="1">
    <source>
        <dbReference type="EMBL" id="SMF21970.1"/>
    </source>
</evidence>
<reference evidence="2" key="1">
    <citation type="submission" date="2017-04" db="EMBL/GenBank/DDBJ databases">
        <authorList>
            <person name="Varghese N."/>
            <person name="Submissions S."/>
        </authorList>
    </citation>
    <scope>NUCLEOTIDE SEQUENCE [LARGE SCALE GENOMIC DNA]</scope>
    <source>
        <strain evidence="2">RKEM611</strain>
    </source>
</reference>
<keyword evidence="2" id="KW-1185">Reference proteome</keyword>
<evidence type="ECO:0008006" key="3">
    <source>
        <dbReference type="Google" id="ProtNLM"/>
    </source>
</evidence>
<dbReference type="STRING" id="1513793.SAMN06296036_107148"/>
<proteinExistence type="predicted"/>
<organism evidence="1 2">
    <name type="scientific">Pseudobacteriovorax antillogorgiicola</name>
    <dbReference type="NCBI Taxonomy" id="1513793"/>
    <lineage>
        <taxon>Bacteria</taxon>
        <taxon>Pseudomonadati</taxon>
        <taxon>Bdellovibrionota</taxon>
        <taxon>Oligoflexia</taxon>
        <taxon>Oligoflexales</taxon>
        <taxon>Pseudobacteriovoracaceae</taxon>
        <taxon>Pseudobacteriovorax</taxon>
    </lineage>
</organism>
<dbReference type="RefSeq" id="WP_132318381.1">
    <property type="nucleotide sequence ID" value="NZ_FWZT01000007.1"/>
</dbReference>
<protein>
    <recommendedName>
        <fullName evidence="3">PilZ domain-containing protein</fullName>
    </recommendedName>
</protein>
<gene>
    <name evidence="1" type="ORF">SAMN06296036_107148</name>
</gene>
<dbReference type="OrthoDB" id="9943825at2"/>
<dbReference type="EMBL" id="FWZT01000007">
    <property type="protein sequence ID" value="SMF21970.1"/>
    <property type="molecule type" value="Genomic_DNA"/>
</dbReference>
<sequence>MITNQTTLDTLKETAQSKTPIFLSTDDVDVVFQTTILSVEGQHLILDNKVPPEHISRVVASKKFYLQVQMLRMETSNIHSDGAHIIFPLANLNEIEDNRGAKRFFFEGDDVFLEVINPFDQETVLKKSVMDISTTGISIKSPMKSRLYEPGTRFTDMKILVNGEIYNRADGEVIYNRRFLDLRGKYYYQVGLRFDSPVQN</sequence>
<dbReference type="Proteomes" id="UP000192907">
    <property type="component" value="Unassembled WGS sequence"/>
</dbReference>
<evidence type="ECO:0000313" key="2">
    <source>
        <dbReference type="Proteomes" id="UP000192907"/>
    </source>
</evidence>
<dbReference type="AlphaFoldDB" id="A0A1Y6BRM1"/>
<name>A0A1Y6BRM1_9BACT</name>